<dbReference type="Pfam" id="PF13424">
    <property type="entry name" value="TPR_12"/>
    <property type="match status" value="1"/>
</dbReference>
<evidence type="ECO:0000256" key="2">
    <source>
        <dbReference type="ARBA" id="ARBA00022803"/>
    </source>
</evidence>
<keyword evidence="2" id="KW-0802">TPR repeat</keyword>
<comment type="caution">
    <text evidence="3">The sequence shown here is derived from an EMBL/GenBank/DDBJ whole genome shotgun (WGS) entry which is preliminary data.</text>
</comment>
<dbReference type="Proteomes" id="UP000824998">
    <property type="component" value="Unassembled WGS sequence"/>
</dbReference>
<dbReference type="InterPro" id="IPR011990">
    <property type="entry name" value="TPR-like_helical_dom_sf"/>
</dbReference>
<sequence>MVTWELLYGLLTEKNPDAARLLLIIGLLDVQSIPYIFFERNQLNKQIPCLVDFGMVEPSADERVLRVTASIRQCEQAWLENKKKWHIFEEKMLSILCEKFNEREYYTSEVLLPCALTILKFQASSTESKSCLVTLLYRVAQYYTHIGEHSVALEHLKRCLFLREGDVERKEELIKDTKQVIIEAKSKLVAVGDETQAPIKAKTDADRISKHQKDLQELQQSMGKDCPETVRKASDFADLQLQHGSSTSSKEGMALYRRVLDWSKEKSGEESIDTTRRQNNLALAHDQQGEYDEAASLYKSAFQTAERQLGPGNPEILRILGNLASLGADHPETLVTRQNVAMMLGDLGQVDESSAELEKVLAVQARLLGLNDPATFRTACSVAMRCRMKGLYKDAEKILRSTLKIQNNILGNTHRDTAMTTSILEELLQEMRKQ</sequence>
<evidence type="ECO:0000313" key="4">
    <source>
        <dbReference type="Proteomes" id="UP000824998"/>
    </source>
</evidence>
<reference evidence="3" key="1">
    <citation type="journal article" date="2021" name="IMA Fungus">
        <title>Genomic characterization of three marine fungi, including Emericellopsis atlantica sp. nov. with signatures of a generalist lifestyle and marine biomass degradation.</title>
        <authorList>
            <person name="Hagestad O.C."/>
            <person name="Hou L."/>
            <person name="Andersen J.H."/>
            <person name="Hansen E.H."/>
            <person name="Altermark B."/>
            <person name="Li C."/>
            <person name="Kuhnert E."/>
            <person name="Cox R.J."/>
            <person name="Crous P.W."/>
            <person name="Spatafora J.W."/>
            <person name="Lail K."/>
            <person name="Amirebrahimi M."/>
            <person name="Lipzen A."/>
            <person name="Pangilinan J."/>
            <person name="Andreopoulos W."/>
            <person name="Hayes R.D."/>
            <person name="Ng V."/>
            <person name="Grigoriev I.V."/>
            <person name="Jackson S.A."/>
            <person name="Sutton T.D.S."/>
            <person name="Dobson A.D.W."/>
            <person name="Rama T."/>
        </authorList>
    </citation>
    <scope>NUCLEOTIDE SEQUENCE</scope>
    <source>
        <strain evidence="3">TRa018bII</strain>
    </source>
</reference>
<organism evidence="3 4">
    <name type="scientific">Amylocarpus encephaloides</name>
    <dbReference type="NCBI Taxonomy" id="45428"/>
    <lineage>
        <taxon>Eukaryota</taxon>
        <taxon>Fungi</taxon>
        <taxon>Dikarya</taxon>
        <taxon>Ascomycota</taxon>
        <taxon>Pezizomycotina</taxon>
        <taxon>Leotiomycetes</taxon>
        <taxon>Helotiales</taxon>
        <taxon>Helotiales incertae sedis</taxon>
        <taxon>Amylocarpus</taxon>
    </lineage>
</organism>
<keyword evidence="1" id="KW-0677">Repeat</keyword>
<keyword evidence="4" id="KW-1185">Reference proteome</keyword>
<dbReference type="SMART" id="SM00028">
    <property type="entry name" value="TPR"/>
    <property type="match status" value="2"/>
</dbReference>
<name>A0A9P7Y7L1_9HELO</name>
<evidence type="ECO:0000256" key="1">
    <source>
        <dbReference type="ARBA" id="ARBA00022737"/>
    </source>
</evidence>
<accession>A0A9P7Y7L1</accession>
<dbReference type="PANTHER" id="PTHR45641:SF19">
    <property type="entry name" value="NEPHROCYSTIN-3"/>
    <property type="match status" value="1"/>
</dbReference>
<dbReference type="PANTHER" id="PTHR45641">
    <property type="entry name" value="TETRATRICOPEPTIDE REPEAT PROTEIN (AFU_ORTHOLOGUE AFUA_6G03870)"/>
    <property type="match status" value="1"/>
</dbReference>
<dbReference type="InterPro" id="IPR019734">
    <property type="entry name" value="TPR_rpt"/>
</dbReference>
<dbReference type="EMBL" id="MU251973">
    <property type="protein sequence ID" value="KAG9228337.1"/>
    <property type="molecule type" value="Genomic_DNA"/>
</dbReference>
<gene>
    <name evidence="3" type="ORF">BJ875DRAFT_547818</name>
</gene>
<evidence type="ECO:0000313" key="3">
    <source>
        <dbReference type="EMBL" id="KAG9228337.1"/>
    </source>
</evidence>
<dbReference type="SUPFAM" id="SSF48452">
    <property type="entry name" value="TPR-like"/>
    <property type="match status" value="2"/>
</dbReference>
<protein>
    <recommendedName>
        <fullName evidence="5">Kinesin light chain</fullName>
    </recommendedName>
</protein>
<dbReference type="Pfam" id="PF13374">
    <property type="entry name" value="TPR_10"/>
    <property type="match status" value="1"/>
</dbReference>
<dbReference type="OrthoDB" id="5427984at2759"/>
<proteinExistence type="predicted"/>
<dbReference type="AlphaFoldDB" id="A0A9P7Y7L1"/>
<dbReference type="Gene3D" id="1.25.40.10">
    <property type="entry name" value="Tetratricopeptide repeat domain"/>
    <property type="match status" value="2"/>
</dbReference>
<evidence type="ECO:0008006" key="5">
    <source>
        <dbReference type="Google" id="ProtNLM"/>
    </source>
</evidence>